<dbReference type="InterPro" id="IPR008538">
    <property type="entry name" value="Uma2"/>
</dbReference>
<dbReference type="Pfam" id="PF05685">
    <property type="entry name" value="Uma2"/>
    <property type="match status" value="1"/>
</dbReference>
<dbReference type="OrthoDB" id="422510at2"/>
<dbReference type="Gene3D" id="3.90.1570.10">
    <property type="entry name" value="tt1808, chain A"/>
    <property type="match status" value="1"/>
</dbReference>
<protein>
    <submittedName>
        <fullName evidence="2">Uma2 family endonuclease</fullName>
    </submittedName>
</protein>
<name>A0A2G4F0R3_9CYAN</name>
<dbReference type="PANTHER" id="PTHR36558:SF1">
    <property type="entry name" value="RESTRICTION ENDONUCLEASE DOMAIN-CONTAINING PROTEIN-RELATED"/>
    <property type="match status" value="1"/>
</dbReference>
<dbReference type="InterPro" id="IPR011335">
    <property type="entry name" value="Restrct_endonuc-II-like"/>
</dbReference>
<keyword evidence="2" id="KW-0540">Nuclease</keyword>
<dbReference type="GO" id="GO:0004519">
    <property type="term" value="F:endonuclease activity"/>
    <property type="evidence" value="ECO:0007669"/>
    <property type="project" value="UniProtKB-KW"/>
</dbReference>
<dbReference type="CDD" id="cd06260">
    <property type="entry name" value="DUF820-like"/>
    <property type="match status" value="1"/>
</dbReference>
<evidence type="ECO:0000313" key="2">
    <source>
        <dbReference type="EMBL" id="PHX55364.1"/>
    </source>
</evidence>
<keyword evidence="3" id="KW-1185">Reference proteome</keyword>
<dbReference type="PANTHER" id="PTHR36558">
    <property type="entry name" value="GLR1098 PROTEIN"/>
    <property type="match status" value="1"/>
</dbReference>
<dbReference type="RefSeq" id="WP_096830507.1">
    <property type="nucleotide sequence ID" value="NZ_NXIB02000055.1"/>
</dbReference>
<gene>
    <name evidence="2" type="ORF">CP500_011235</name>
</gene>
<evidence type="ECO:0000313" key="3">
    <source>
        <dbReference type="Proteomes" id="UP000226442"/>
    </source>
</evidence>
<keyword evidence="2" id="KW-0378">Hydrolase</keyword>
<keyword evidence="2" id="KW-0255">Endonuclease</keyword>
<reference evidence="2" key="1">
    <citation type="submission" date="2017-10" db="EMBL/GenBank/DDBJ databases">
        <title>Draft genome sequence of the planktic cyanobacteria Tychonema bourrellyi isolated from alpine lentic freshwater.</title>
        <authorList>
            <person name="Tett A."/>
            <person name="Armanini F."/>
            <person name="Asnicar F."/>
            <person name="Boscaini A."/>
            <person name="Pasolli E."/>
            <person name="Zolfo M."/>
            <person name="Donati C."/>
            <person name="Salmaso N."/>
            <person name="Segata N."/>
        </authorList>
    </citation>
    <scope>NUCLEOTIDE SEQUENCE</scope>
    <source>
        <strain evidence="2">FEM_GT703</strain>
    </source>
</reference>
<evidence type="ECO:0000259" key="1">
    <source>
        <dbReference type="Pfam" id="PF05685"/>
    </source>
</evidence>
<accession>A0A2G4F0R3</accession>
<dbReference type="Proteomes" id="UP000226442">
    <property type="component" value="Unassembled WGS sequence"/>
</dbReference>
<proteinExistence type="predicted"/>
<dbReference type="SUPFAM" id="SSF52980">
    <property type="entry name" value="Restriction endonuclease-like"/>
    <property type="match status" value="1"/>
</dbReference>
<dbReference type="AlphaFoldDB" id="A0A2G4F0R3"/>
<comment type="caution">
    <text evidence="2">The sequence shown here is derived from an EMBL/GenBank/DDBJ whole genome shotgun (WGS) entry which is preliminary data.</text>
</comment>
<organism evidence="2 3">
    <name type="scientific">Tychonema bourrellyi FEM_GT703</name>
    <dbReference type="NCBI Taxonomy" id="2040638"/>
    <lineage>
        <taxon>Bacteria</taxon>
        <taxon>Bacillati</taxon>
        <taxon>Cyanobacteriota</taxon>
        <taxon>Cyanophyceae</taxon>
        <taxon>Oscillatoriophycideae</taxon>
        <taxon>Oscillatoriales</taxon>
        <taxon>Microcoleaceae</taxon>
        <taxon>Tychonema</taxon>
    </lineage>
</organism>
<sequence>MVASQNSGYLSPEEYLQLEEKSSIKHEYRQGDVYAMAGASNTHVLIAGNQYVLLRNHLRGGGCLPYISDTKVRIESIDIYYYPDIAVTCDRRDREFKNFLRYPCLIVEVLSPTTEAFDRGDKFADYRNLETLQEYVLITQTRIQVDVFRRNEFGQWILYPHKAGDTIHLASIDFSCAIEDLYEDVDFSPVS</sequence>
<dbReference type="EMBL" id="NXIB02000055">
    <property type="protein sequence ID" value="PHX55364.1"/>
    <property type="molecule type" value="Genomic_DNA"/>
</dbReference>
<feature type="domain" description="Putative restriction endonuclease" evidence="1">
    <location>
        <begin position="12"/>
        <end position="172"/>
    </location>
</feature>
<dbReference type="InterPro" id="IPR012296">
    <property type="entry name" value="Nuclease_put_TT1808"/>
</dbReference>